<sequence length="420" mass="42946">MSWEVRPGSGTDDASGLEVSGGVAGVAALHADLLALAWEYDEAAERMRGWAARGAAALVDPDLLASGLLSPLTLAAAEAQVLAATSGPDGVAVESLAWEADAAALRTTAGLLLDADRLASAGLDRLLLPLGVVLVGAPLWVPPAAGVLARLYPDGSPVVRPVPGVAVPASHTAPRSVRDLVEHLRQLSALSPPDAPARNGTFELQTLTTTDGARRHVLLLPGTDDMTTLPWTRDGDARDMGANLALVGGVPDDVTDGVLDALVDAGVGRDPVLVVGHSQGGMVAAALLARADEHGLSIRHAVTLGSPTGQLPGVPAGSQVLSLEHRGDVVPRLDGGANPDSLEQVTVSFGPVAEDGSRGGLEVLADRHGFAAYAEGASLVDASDHPSVRTQLTELRRAGFLDPADGTAVSSRLLQVVRER</sequence>
<dbReference type="AlphaFoldDB" id="A0A6J6UVM1"/>
<dbReference type="InterPro" id="IPR012908">
    <property type="entry name" value="PGAP1-ab_dom-like"/>
</dbReference>
<evidence type="ECO:0000259" key="1">
    <source>
        <dbReference type="Pfam" id="PF07819"/>
    </source>
</evidence>
<organism evidence="2">
    <name type="scientific">freshwater metagenome</name>
    <dbReference type="NCBI Taxonomy" id="449393"/>
    <lineage>
        <taxon>unclassified sequences</taxon>
        <taxon>metagenomes</taxon>
        <taxon>ecological metagenomes</taxon>
    </lineage>
</organism>
<dbReference type="Pfam" id="PF07819">
    <property type="entry name" value="PGAP1"/>
    <property type="match status" value="1"/>
</dbReference>
<reference evidence="2" key="1">
    <citation type="submission" date="2020-05" db="EMBL/GenBank/DDBJ databases">
        <authorList>
            <person name="Chiriac C."/>
            <person name="Salcher M."/>
            <person name="Ghai R."/>
            <person name="Kavagutti S V."/>
        </authorList>
    </citation>
    <scope>NUCLEOTIDE SEQUENCE</scope>
</reference>
<gene>
    <name evidence="2" type="ORF">UFOPK2761_02797</name>
</gene>
<proteinExistence type="predicted"/>
<protein>
    <submittedName>
        <fullName evidence="2">Unannotated protein</fullName>
    </submittedName>
</protein>
<name>A0A6J6UVM1_9ZZZZ</name>
<dbReference type="InterPro" id="IPR029058">
    <property type="entry name" value="AB_hydrolase_fold"/>
</dbReference>
<dbReference type="SUPFAM" id="SSF53474">
    <property type="entry name" value="alpha/beta-Hydrolases"/>
    <property type="match status" value="1"/>
</dbReference>
<dbReference type="GO" id="GO:0016788">
    <property type="term" value="F:hydrolase activity, acting on ester bonds"/>
    <property type="evidence" value="ECO:0007669"/>
    <property type="project" value="InterPro"/>
</dbReference>
<dbReference type="EMBL" id="CAEZYQ010000027">
    <property type="protein sequence ID" value="CAB4763118.1"/>
    <property type="molecule type" value="Genomic_DNA"/>
</dbReference>
<accession>A0A6J6UVM1</accession>
<dbReference type="Gene3D" id="3.40.50.1820">
    <property type="entry name" value="alpha/beta hydrolase"/>
    <property type="match status" value="1"/>
</dbReference>
<evidence type="ECO:0000313" key="2">
    <source>
        <dbReference type="EMBL" id="CAB4763118.1"/>
    </source>
</evidence>
<feature type="domain" description="GPI inositol-deacylase PGAP1-like alpha/beta" evidence="1">
    <location>
        <begin position="270"/>
        <end position="310"/>
    </location>
</feature>